<evidence type="ECO:0000313" key="3">
    <source>
        <dbReference type="Proteomes" id="UP000606194"/>
    </source>
</evidence>
<organism evidence="2 3">
    <name type="scientific">Streptomyces humidus</name>
    <dbReference type="NCBI Taxonomy" id="52259"/>
    <lineage>
        <taxon>Bacteria</taxon>
        <taxon>Bacillati</taxon>
        <taxon>Actinomycetota</taxon>
        <taxon>Actinomycetes</taxon>
        <taxon>Kitasatosporales</taxon>
        <taxon>Streptomycetaceae</taxon>
        <taxon>Streptomyces</taxon>
    </lineage>
</organism>
<evidence type="ECO:0000313" key="2">
    <source>
        <dbReference type="EMBL" id="GGS28458.1"/>
    </source>
</evidence>
<dbReference type="EMBL" id="BMTL01000055">
    <property type="protein sequence ID" value="GGS28458.1"/>
    <property type="molecule type" value="Genomic_DNA"/>
</dbReference>
<protein>
    <submittedName>
        <fullName evidence="2">Uncharacterized protein</fullName>
    </submittedName>
</protein>
<sequence length="80" mass="8411">MTRDADRWTDPADSTVLLAAEAAVLEGRLGVLRAAIAEVDSRIHAVSEQIRRLPAAGDPEAPPADEGSATGLVPSRARRP</sequence>
<gene>
    <name evidence="2" type="ORF">GCM10010269_78970</name>
</gene>
<accession>A0A918LB93</accession>
<evidence type="ECO:0000256" key="1">
    <source>
        <dbReference type="SAM" id="MobiDB-lite"/>
    </source>
</evidence>
<comment type="caution">
    <text evidence="2">The sequence shown here is derived from an EMBL/GenBank/DDBJ whole genome shotgun (WGS) entry which is preliminary data.</text>
</comment>
<reference evidence="2" key="1">
    <citation type="journal article" date="2014" name="Int. J. Syst. Evol. Microbiol.">
        <title>Complete genome sequence of Corynebacterium casei LMG S-19264T (=DSM 44701T), isolated from a smear-ripened cheese.</title>
        <authorList>
            <consortium name="US DOE Joint Genome Institute (JGI-PGF)"/>
            <person name="Walter F."/>
            <person name="Albersmeier A."/>
            <person name="Kalinowski J."/>
            <person name="Ruckert C."/>
        </authorList>
    </citation>
    <scope>NUCLEOTIDE SEQUENCE</scope>
    <source>
        <strain evidence="2">JCM 4386</strain>
    </source>
</reference>
<feature type="compositionally biased region" description="Low complexity" evidence="1">
    <location>
        <begin position="54"/>
        <end position="67"/>
    </location>
</feature>
<keyword evidence="3" id="KW-1185">Reference proteome</keyword>
<feature type="region of interest" description="Disordered" evidence="1">
    <location>
        <begin position="53"/>
        <end position="80"/>
    </location>
</feature>
<reference evidence="2" key="2">
    <citation type="submission" date="2020-09" db="EMBL/GenBank/DDBJ databases">
        <authorList>
            <person name="Sun Q."/>
            <person name="Ohkuma M."/>
        </authorList>
    </citation>
    <scope>NUCLEOTIDE SEQUENCE</scope>
    <source>
        <strain evidence="2">JCM 4386</strain>
    </source>
</reference>
<dbReference type="RefSeq" id="WP_190154124.1">
    <property type="nucleotide sequence ID" value="NZ_BMTL01000055.1"/>
</dbReference>
<name>A0A918LB93_9ACTN</name>
<dbReference type="Proteomes" id="UP000606194">
    <property type="component" value="Unassembled WGS sequence"/>
</dbReference>
<proteinExistence type="predicted"/>
<dbReference type="AlphaFoldDB" id="A0A918LB93"/>